<keyword evidence="6" id="KW-1185">Reference proteome</keyword>
<evidence type="ECO:0000313" key="6">
    <source>
        <dbReference type="Proteomes" id="UP000601435"/>
    </source>
</evidence>
<dbReference type="PRINTS" id="PR00037">
    <property type="entry name" value="HTHLACR"/>
</dbReference>
<dbReference type="PROSITE" id="PS00894">
    <property type="entry name" value="HTH_DEOR_1"/>
    <property type="match status" value="1"/>
</dbReference>
<dbReference type="InterPro" id="IPR037171">
    <property type="entry name" value="NagB/RpiA_transferase-like"/>
</dbReference>
<sequence>MSDERRRRIVAELQANPTVRISELARLFGVTTETVRRDVDSLSDEGLVSRTYGGAAATTLSREPSLDERHGLLVAERQRIARAAVDFVEDGQVLMIDSGATTAHFVRRLAVERRRLTVITNGTGLAAALAANDSFRVLLCPGDYNASESGTYGPEVGAFLERYRADQAFIGAGGMTLEGPNDVSAELCWVKRAMIERASETTLLVDHGKFGRFGLLRPSA</sequence>
<dbReference type="InterPro" id="IPR036388">
    <property type="entry name" value="WH-like_DNA-bd_sf"/>
</dbReference>
<evidence type="ECO:0000256" key="1">
    <source>
        <dbReference type="ARBA" id="ARBA00023015"/>
    </source>
</evidence>
<dbReference type="SUPFAM" id="SSF46785">
    <property type="entry name" value="Winged helix' DNA-binding domain"/>
    <property type="match status" value="1"/>
</dbReference>
<evidence type="ECO:0000259" key="4">
    <source>
        <dbReference type="PROSITE" id="PS51000"/>
    </source>
</evidence>
<gene>
    <name evidence="5" type="primary">glpR</name>
    <name evidence="5" type="ORF">SNEC2469_LOCUS15383</name>
</gene>
<dbReference type="GO" id="GO:0003677">
    <property type="term" value="F:DNA binding"/>
    <property type="evidence" value="ECO:0007669"/>
    <property type="project" value="UniProtKB-KW"/>
</dbReference>
<dbReference type="SUPFAM" id="SSF100950">
    <property type="entry name" value="NagB/RpiA/CoA transferase-like"/>
    <property type="match status" value="1"/>
</dbReference>
<dbReference type="SMART" id="SM00420">
    <property type="entry name" value="HTH_DEOR"/>
    <property type="match status" value="1"/>
</dbReference>
<dbReference type="InterPro" id="IPR014036">
    <property type="entry name" value="DeoR-like_C"/>
</dbReference>
<evidence type="ECO:0000256" key="3">
    <source>
        <dbReference type="ARBA" id="ARBA00023163"/>
    </source>
</evidence>
<keyword evidence="1" id="KW-0805">Transcription regulation</keyword>
<proteinExistence type="predicted"/>
<dbReference type="InterPro" id="IPR050313">
    <property type="entry name" value="Carb_Metab_HTH_regulators"/>
</dbReference>
<accession>A0A812TIN0</accession>
<dbReference type="OrthoDB" id="10066302at2759"/>
<dbReference type="PANTHER" id="PTHR30363:SF44">
    <property type="entry name" value="AGA OPERON TRANSCRIPTIONAL REPRESSOR-RELATED"/>
    <property type="match status" value="1"/>
</dbReference>
<evidence type="ECO:0000313" key="5">
    <source>
        <dbReference type="EMBL" id="CAE7534879.1"/>
    </source>
</evidence>
<dbReference type="InterPro" id="IPR001034">
    <property type="entry name" value="DeoR_HTH"/>
</dbReference>
<dbReference type="EMBL" id="CAJNJA010024941">
    <property type="protein sequence ID" value="CAE7534879.1"/>
    <property type="molecule type" value="Genomic_DNA"/>
</dbReference>
<dbReference type="InterPro" id="IPR018356">
    <property type="entry name" value="Tscrpt_reg_HTH_DeoR_CS"/>
</dbReference>
<dbReference type="GO" id="GO:0003700">
    <property type="term" value="F:DNA-binding transcription factor activity"/>
    <property type="evidence" value="ECO:0007669"/>
    <property type="project" value="InterPro"/>
</dbReference>
<organism evidence="5 6">
    <name type="scientific">Symbiodinium necroappetens</name>
    <dbReference type="NCBI Taxonomy" id="1628268"/>
    <lineage>
        <taxon>Eukaryota</taxon>
        <taxon>Sar</taxon>
        <taxon>Alveolata</taxon>
        <taxon>Dinophyceae</taxon>
        <taxon>Suessiales</taxon>
        <taxon>Symbiodiniaceae</taxon>
        <taxon>Symbiodinium</taxon>
    </lineage>
</organism>
<keyword evidence="3" id="KW-0804">Transcription</keyword>
<dbReference type="Gene3D" id="1.10.10.10">
    <property type="entry name" value="Winged helix-like DNA-binding domain superfamily/Winged helix DNA-binding domain"/>
    <property type="match status" value="1"/>
</dbReference>
<protein>
    <submittedName>
        <fullName evidence="5">GlpR protein</fullName>
    </submittedName>
</protein>
<evidence type="ECO:0000256" key="2">
    <source>
        <dbReference type="ARBA" id="ARBA00023125"/>
    </source>
</evidence>
<dbReference type="SMART" id="SM01134">
    <property type="entry name" value="DeoRC"/>
    <property type="match status" value="1"/>
</dbReference>
<reference evidence="5" key="1">
    <citation type="submission" date="2021-02" db="EMBL/GenBank/DDBJ databases">
        <authorList>
            <person name="Dougan E. K."/>
            <person name="Rhodes N."/>
            <person name="Thang M."/>
            <person name="Chan C."/>
        </authorList>
    </citation>
    <scope>NUCLEOTIDE SEQUENCE</scope>
</reference>
<dbReference type="Pfam" id="PF00455">
    <property type="entry name" value="DeoRC"/>
    <property type="match status" value="1"/>
</dbReference>
<dbReference type="PANTHER" id="PTHR30363">
    <property type="entry name" value="HTH-TYPE TRANSCRIPTIONAL REGULATOR SRLR-RELATED"/>
    <property type="match status" value="1"/>
</dbReference>
<dbReference type="Pfam" id="PF08220">
    <property type="entry name" value="HTH_DeoR"/>
    <property type="match status" value="1"/>
</dbReference>
<dbReference type="CDD" id="cd00090">
    <property type="entry name" value="HTH_ARSR"/>
    <property type="match status" value="1"/>
</dbReference>
<dbReference type="InterPro" id="IPR011991">
    <property type="entry name" value="ArsR-like_HTH"/>
</dbReference>
<dbReference type="Proteomes" id="UP000601435">
    <property type="component" value="Unassembled WGS sequence"/>
</dbReference>
<keyword evidence="2" id="KW-0238">DNA-binding</keyword>
<dbReference type="PROSITE" id="PS51000">
    <property type="entry name" value="HTH_DEOR_2"/>
    <property type="match status" value="1"/>
</dbReference>
<name>A0A812TIN0_9DINO</name>
<dbReference type="InterPro" id="IPR036390">
    <property type="entry name" value="WH_DNA-bd_sf"/>
</dbReference>
<dbReference type="AlphaFoldDB" id="A0A812TIN0"/>
<comment type="caution">
    <text evidence="5">The sequence shown here is derived from an EMBL/GenBank/DDBJ whole genome shotgun (WGS) entry which is preliminary data.</text>
</comment>
<feature type="domain" description="HTH deoR-type" evidence="4">
    <location>
        <begin position="2"/>
        <end position="57"/>
    </location>
</feature>
<dbReference type="Gene3D" id="3.40.50.1360">
    <property type="match status" value="1"/>
</dbReference>